<proteinExistence type="predicted"/>
<evidence type="ECO:0000313" key="1">
    <source>
        <dbReference type="EMBL" id="KAI3699455.1"/>
    </source>
</evidence>
<comment type="caution">
    <text evidence="1">The sequence shown here is derived from an EMBL/GenBank/DDBJ whole genome shotgun (WGS) entry which is preliminary data.</text>
</comment>
<dbReference type="EMBL" id="CM042016">
    <property type="protein sequence ID" value="KAI3699455.1"/>
    <property type="molecule type" value="Genomic_DNA"/>
</dbReference>
<accession>A0ACB8ZP62</accession>
<protein>
    <submittedName>
        <fullName evidence="1">Uncharacterized protein</fullName>
    </submittedName>
</protein>
<gene>
    <name evidence="1" type="ORF">L2E82_43786</name>
</gene>
<keyword evidence="2" id="KW-1185">Reference proteome</keyword>
<reference evidence="1 2" key="2">
    <citation type="journal article" date="2022" name="Mol. Ecol. Resour.">
        <title>The genomes of chicory, endive, great burdock and yacon provide insights into Asteraceae paleo-polyploidization history and plant inulin production.</title>
        <authorList>
            <person name="Fan W."/>
            <person name="Wang S."/>
            <person name="Wang H."/>
            <person name="Wang A."/>
            <person name="Jiang F."/>
            <person name="Liu H."/>
            <person name="Zhao H."/>
            <person name="Xu D."/>
            <person name="Zhang Y."/>
        </authorList>
    </citation>
    <scope>NUCLEOTIDE SEQUENCE [LARGE SCALE GENOMIC DNA]</scope>
    <source>
        <strain evidence="2">cv. Punajuju</strain>
        <tissue evidence="1">Leaves</tissue>
    </source>
</reference>
<name>A0ACB8ZP62_CICIN</name>
<evidence type="ECO:0000313" key="2">
    <source>
        <dbReference type="Proteomes" id="UP001055811"/>
    </source>
</evidence>
<reference evidence="2" key="1">
    <citation type="journal article" date="2022" name="Mol. Ecol. Resour.">
        <title>The genomes of chicory, endive, great burdock and yacon provide insights into Asteraceae palaeo-polyploidization history and plant inulin production.</title>
        <authorList>
            <person name="Fan W."/>
            <person name="Wang S."/>
            <person name="Wang H."/>
            <person name="Wang A."/>
            <person name="Jiang F."/>
            <person name="Liu H."/>
            <person name="Zhao H."/>
            <person name="Xu D."/>
            <person name="Zhang Y."/>
        </authorList>
    </citation>
    <scope>NUCLEOTIDE SEQUENCE [LARGE SCALE GENOMIC DNA]</scope>
    <source>
        <strain evidence="2">cv. Punajuju</strain>
    </source>
</reference>
<organism evidence="1 2">
    <name type="scientific">Cichorium intybus</name>
    <name type="common">Chicory</name>
    <dbReference type="NCBI Taxonomy" id="13427"/>
    <lineage>
        <taxon>Eukaryota</taxon>
        <taxon>Viridiplantae</taxon>
        <taxon>Streptophyta</taxon>
        <taxon>Embryophyta</taxon>
        <taxon>Tracheophyta</taxon>
        <taxon>Spermatophyta</taxon>
        <taxon>Magnoliopsida</taxon>
        <taxon>eudicotyledons</taxon>
        <taxon>Gunneridae</taxon>
        <taxon>Pentapetalae</taxon>
        <taxon>asterids</taxon>
        <taxon>campanulids</taxon>
        <taxon>Asterales</taxon>
        <taxon>Asteraceae</taxon>
        <taxon>Cichorioideae</taxon>
        <taxon>Cichorieae</taxon>
        <taxon>Cichoriinae</taxon>
        <taxon>Cichorium</taxon>
    </lineage>
</organism>
<sequence length="99" mass="11156">MLFVLLDVLLFLLAIFNSILLFVIVEGAGDRLRFGFVILDVHSDGINPPPPEKLLHSVTAAEFRRYSTPEILFDLIQHFRDLTQNGSSSSCSRSNRHSL</sequence>
<dbReference type="Proteomes" id="UP001055811">
    <property type="component" value="Linkage Group LG08"/>
</dbReference>